<feature type="region of interest" description="Disordered" evidence="1">
    <location>
        <begin position="186"/>
        <end position="254"/>
    </location>
</feature>
<dbReference type="AlphaFoldDB" id="A0A1D1USM8"/>
<proteinExistence type="predicted"/>
<evidence type="ECO:0000256" key="1">
    <source>
        <dbReference type="SAM" id="MobiDB-lite"/>
    </source>
</evidence>
<evidence type="ECO:0000313" key="2">
    <source>
        <dbReference type="EMBL" id="GAU92676.1"/>
    </source>
</evidence>
<name>A0A1D1USM8_RAMVA</name>
<comment type="caution">
    <text evidence="2">The sequence shown here is derived from an EMBL/GenBank/DDBJ whole genome shotgun (WGS) entry which is preliminary data.</text>
</comment>
<feature type="region of interest" description="Disordered" evidence="1">
    <location>
        <begin position="65"/>
        <end position="102"/>
    </location>
</feature>
<feature type="region of interest" description="Disordered" evidence="1">
    <location>
        <begin position="445"/>
        <end position="473"/>
    </location>
</feature>
<sequence length="473" mass="52862">MSLKANLAWKCFRKTGKTDRYINVECMFCSKSYLSGKADRMLEHLDKECKKLTPEARAALDVLIKTVNANEPPSTDDDDNDEDDDDGDQSSSSEGSEDSDNEIQIQEVGGIDYCTPAFPDLEKELNEEELVGEPTVGESPSRVETPARSTKTSTEIPPDDGLGYVMENDPEMVWWDALEKSAEEDEMNGITAGSSEDKANETFVGESGDGEPEETSVEEVLSKRPSTDPAEDVAPPAASGGGVQGFVSPLSRNRWEQRSSRSKLWESAIEDQKYQEYLANHSCQKDCPNKISKEQLLARRKLIREMTFDVRQAFYMGLMFSVLSQDPRRVKASYCFAADVKTCRRTFLYANDMGKDTMYSRRADIFGGKISLIRHGNVGKKGSRAIKAVQVRAVLRYLMEQGSLYGLPVPTAARGSTRLPYVLFPPRYTRFELWDISTRYSQAVKMKSSDEPSTTSGESTRLTSNSEVPHRHV</sequence>
<reference evidence="2 3" key="1">
    <citation type="journal article" date="2016" name="Nat. Commun.">
        <title>Extremotolerant tardigrade genome and improved radiotolerance of human cultured cells by tardigrade-unique protein.</title>
        <authorList>
            <person name="Hashimoto T."/>
            <person name="Horikawa D.D."/>
            <person name="Saito Y."/>
            <person name="Kuwahara H."/>
            <person name="Kozuka-Hata H."/>
            <person name="Shin-I T."/>
            <person name="Minakuchi Y."/>
            <person name="Ohishi K."/>
            <person name="Motoyama A."/>
            <person name="Aizu T."/>
            <person name="Enomoto A."/>
            <person name="Kondo K."/>
            <person name="Tanaka S."/>
            <person name="Hara Y."/>
            <person name="Koshikawa S."/>
            <person name="Sagara H."/>
            <person name="Miura T."/>
            <person name="Yokobori S."/>
            <person name="Miyagawa K."/>
            <person name="Suzuki Y."/>
            <person name="Kubo T."/>
            <person name="Oyama M."/>
            <person name="Kohara Y."/>
            <person name="Fujiyama A."/>
            <person name="Arakawa K."/>
            <person name="Katayama T."/>
            <person name="Toyoda A."/>
            <person name="Kunieda T."/>
        </authorList>
    </citation>
    <scope>NUCLEOTIDE SEQUENCE [LARGE SCALE GENOMIC DNA]</scope>
    <source>
        <strain evidence="2 3">YOKOZUNA-1</strain>
    </source>
</reference>
<keyword evidence="3" id="KW-1185">Reference proteome</keyword>
<protein>
    <recommendedName>
        <fullName evidence="4">BED-type domain-containing protein</fullName>
    </recommendedName>
</protein>
<dbReference type="Proteomes" id="UP000186922">
    <property type="component" value="Unassembled WGS sequence"/>
</dbReference>
<gene>
    <name evidence="2" type="primary">RvY_04725-1</name>
    <name evidence="2" type="synonym">RvY_04725.1</name>
    <name evidence="2" type="ORF">RvY_04725</name>
</gene>
<feature type="compositionally biased region" description="Acidic residues" evidence="1">
    <location>
        <begin position="208"/>
        <end position="217"/>
    </location>
</feature>
<dbReference type="EMBL" id="BDGG01000002">
    <property type="protein sequence ID" value="GAU92676.1"/>
    <property type="molecule type" value="Genomic_DNA"/>
</dbReference>
<accession>A0A1D1USM8</accession>
<feature type="compositionally biased region" description="Polar residues" evidence="1">
    <location>
        <begin position="451"/>
        <end position="467"/>
    </location>
</feature>
<feature type="region of interest" description="Disordered" evidence="1">
    <location>
        <begin position="129"/>
        <end position="166"/>
    </location>
</feature>
<evidence type="ECO:0008006" key="4">
    <source>
        <dbReference type="Google" id="ProtNLM"/>
    </source>
</evidence>
<organism evidence="2 3">
    <name type="scientific">Ramazzottius varieornatus</name>
    <name type="common">Water bear</name>
    <name type="synonym">Tardigrade</name>
    <dbReference type="NCBI Taxonomy" id="947166"/>
    <lineage>
        <taxon>Eukaryota</taxon>
        <taxon>Metazoa</taxon>
        <taxon>Ecdysozoa</taxon>
        <taxon>Tardigrada</taxon>
        <taxon>Eutardigrada</taxon>
        <taxon>Parachela</taxon>
        <taxon>Hypsibioidea</taxon>
        <taxon>Ramazzottiidae</taxon>
        <taxon>Ramazzottius</taxon>
    </lineage>
</organism>
<feature type="compositionally biased region" description="Acidic residues" evidence="1">
    <location>
        <begin position="74"/>
        <end position="88"/>
    </location>
</feature>
<evidence type="ECO:0000313" key="3">
    <source>
        <dbReference type="Proteomes" id="UP000186922"/>
    </source>
</evidence>